<evidence type="ECO:0000256" key="1">
    <source>
        <dbReference type="ARBA" id="ARBA00007179"/>
    </source>
</evidence>
<organism evidence="4 5">
    <name type="scientific">Paraglomus occultum</name>
    <dbReference type="NCBI Taxonomy" id="144539"/>
    <lineage>
        <taxon>Eukaryota</taxon>
        <taxon>Fungi</taxon>
        <taxon>Fungi incertae sedis</taxon>
        <taxon>Mucoromycota</taxon>
        <taxon>Glomeromycotina</taxon>
        <taxon>Glomeromycetes</taxon>
        <taxon>Paraglomerales</taxon>
        <taxon>Paraglomeraceae</taxon>
        <taxon>Paraglomus</taxon>
    </lineage>
</organism>
<dbReference type="GO" id="GO:0005886">
    <property type="term" value="C:plasma membrane"/>
    <property type="evidence" value="ECO:0007669"/>
    <property type="project" value="TreeGrafter"/>
</dbReference>
<dbReference type="EMBL" id="CAJVPJ010000229">
    <property type="protein sequence ID" value="CAG8498703.1"/>
    <property type="molecule type" value="Genomic_DNA"/>
</dbReference>
<sequence length="442" mass="49884">MSVQSDRVPEVYDKVITAEYKALLQKALLKECKRILQEVPPEREYHYWDVYVGFMIGPKTALKIAEEYIDSALASYHATNPSLPADPSLPAHIENECGFLCTAVGLHAVVARVKYHVGDYETSNHSLHLLRTHFAHSAFAPRTPSELLYGRAGLLYALNYTEPLFSSLSDNFTLPSNPVPSAESSHHSHRILRNNDKHPTSEYSSSKIHQIISSIFDATIENGIRTASDAGLSAKTPLIWKWHETFYLGAAHGAAGILTVLLSFPDKVREYRDIIKRAIDFVLFETRGENGNWMSSLDSGKTDLVQFCHGAPGIVFLACKAYEVFKEARYLEIATEAAMFVHDYGILRKGVGLCHGISGNAYVFLILFKITNERKYLEWTVEFMDACLQWEQLTEKRQFRVPDRPWSVWEGLGGAVWLLTDVLFWENEIFKGFPGLSDIQST</sequence>
<evidence type="ECO:0000313" key="4">
    <source>
        <dbReference type="EMBL" id="CAG8498703.1"/>
    </source>
</evidence>
<comment type="similarity">
    <text evidence="1">Belongs to the LanC-like protein family.</text>
</comment>
<dbReference type="InterPro" id="IPR007822">
    <property type="entry name" value="LANC-like"/>
</dbReference>
<dbReference type="OrthoDB" id="10257263at2759"/>
<gene>
    <name evidence="4" type="ORF">POCULU_LOCUS2458</name>
</gene>
<evidence type="ECO:0000313" key="5">
    <source>
        <dbReference type="Proteomes" id="UP000789572"/>
    </source>
</evidence>
<feature type="binding site" evidence="2">
    <location>
        <position position="355"/>
    </location>
    <ligand>
        <name>Zn(2+)</name>
        <dbReference type="ChEBI" id="CHEBI:29105"/>
    </ligand>
</feature>
<dbReference type="SMART" id="SM01260">
    <property type="entry name" value="LANC_like"/>
    <property type="match status" value="1"/>
</dbReference>
<proteinExistence type="inferred from homology"/>
<dbReference type="GO" id="GO:0046872">
    <property type="term" value="F:metal ion binding"/>
    <property type="evidence" value="ECO:0007669"/>
    <property type="project" value="UniProtKB-KW"/>
</dbReference>
<comment type="caution">
    <text evidence="4">The sequence shown here is derived from an EMBL/GenBank/DDBJ whole genome shotgun (WGS) entry which is preliminary data.</text>
</comment>
<feature type="binding site" evidence="2">
    <location>
        <position position="308"/>
    </location>
    <ligand>
        <name>Zn(2+)</name>
        <dbReference type="ChEBI" id="CHEBI:29105"/>
    </ligand>
</feature>
<name>A0A9N9EYB5_9GLOM</name>
<dbReference type="Gene3D" id="1.50.10.10">
    <property type="match status" value="1"/>
</dbReference>
<dbReference type="PRINTS" id="PR01951">
    <property type="entry name" value="LANCEUKARYTE"/>
</dbReference>
<keyword evidence="2" id="KW-0862">Zinc</keyword>
<dbReference type="CDD" id="cd04794">
    <property type="entry name" value="euk_LANCL"/>
    <property type="match status" value="1"/>
</dbReference>
<protein>
    <submittedName>
        <fullName evidence="4">182_t:CDS:1</fullName>
    </submittedName>
</protein>
<evidence type="ECO:0000256" key="2">
    <source>
        <dbReference type="PIRSR" id="PIRSR607822-1"/>
    </source>
</evidence>
<dbReference type="GO" id="GO:0031179">
    <property type="term" value="P:peptide modification"/>
    <property type="evidence" value="ECO:0007669"/>
    <property type="project" value="InterPro"/>
</dbReference>
<feature type="binding site" evidence="2">
    <location>
        <position position="354"/>
    </location>
    <ligand>
        <name>Zn(2+)</name>
        <dbReference type="ChEBI" id="CHEBI:29105"/>
    </ligand>
</feature>
<dbReference type="GO" id="GO:0005975">
    <property type="term" value="P:carbohydrate metabolic process"/>
    <property type="evidence" value="ECO:0007669"/>
    <property type="project" value="InterPro"/>
</dbReference>
<dbReference type="PANTHER" id="PTHR12736:SF7">
    <property type="entry name" value="LANC-LIKE PROTEIN 3"/>
    <property type="match status" value="1"/>
</dbReference>
<accession>A0A9N9EYB5</accession>
<dbReference type="Pfam" id="PF05147">
    <property type="entry name" value="LANC_like"/>
    <property type="match status" value="1"/>
</dbReference>
<dbReference type="InterPro" id="IPR020464">
    <property type="entry name" value="LanC-like_prot_euk"/>
</dbReference>
<evidence type="ECO:0000256" key="3">
    <source>
        <dbReference type="SAM" id="MobiDB-lite"/>
    </source>
</evidence>
<reference evidence="4" key="1">
    <citation type="submission" date="2021-06" db="EMBL/GenBank/DDBJ databases">
        <authorList>
            <person name="Kallberg Y."/>
            <person name="Tangrot J."/>
            <person name="Rosling A."/>
        </authorList>
    </citation>
    <scope>NUCLEOTIDE SEQUENCE</scope>
    <source>
        <strain evidence="4">IA702</strain>
    </source>
</reference>
<feature type="region of interest" description="Disordered" evidence="3">
    <location>
        <begin position="177"/>
        <end position="203"/>
    </location>
</feature>
<keyword evidence="5" id="KW-1185">Reference proteome</keyword>
<dbReference type="AlphaFoldDB" id="A0A9N9EYB5"/>
<dbReference type="Proteomes" id="UP000789572">
    <property type="component" value="Unassembled WGS sequence"/>
</dbReference>
<dbReference type="PRINTS" id="PR01950">
    <property type="entry name" value="LANCSUPER"/>
</dbReference>
<dbReference type="InterPro" id="IPR012341">
    <property type="entry name" value="6hp_glycosidase-like_sf"/>
</dbReference>
<dbReference type="SUPFAM" id="SSF158745">
    <property type="entry name" value="LanC-like"/>
    <property type="match status" value="1"/>
</dbReference>
<dbReference type="PANTHER" id="PTHR12736">
    <property type="entry name" value="LANC-LIKE PROTEIN"/>
    <property type="match status" value="1"/>
</dbReference>
<keyword evidence="2" id="KW-0479">Metal-binding</keyword>